<dbReference type="InterPro" id="IPR057744">
    <property type="entry name" value="OTAase-like"/>
</dbReference>
<dbReference type="OrthoDB" id="9782972at2"/>
<feature type="domain" description="Amidohydrolase-related" evidence="1">
    <location>
        <begin position="104"/>
        <end position="461"/>
    </location>
</feature>
<reference evidence="3" key="1">
    <citation type="submission" date="2017-02" db="EMBL/GenBank/DDBJ databases">
        <authorList>
            <person name="Varghese N."/>
            <person name="Submissions S."/>
        </authorList>
    </citation>
    <scope>NUCLEOTIDE SEQUENCE [LARGE SCALE GENOMIC DNA]</scope>
    <source>
        <strain evidence="3">DSM 19608</strain>
    </source>
</reference>
<proteinExistence type="predicted"/>
<name>A0A1T4MJE3_VIBCI</name>
<dbReference type="AlphaFoldDB" id="A0A1T4MJE3"/>
<gene>
    <name evidence="2" type="ORF">SAMN02745782_01008</name>
</gene>
<accession>A0A1T4MJE3</accession>
<evidence type="ECO:0000313" key="2">
    <source>
        <dbReference type="EMBL" id="SJZ66987.1"/>
    </source>
</evidence>
<dbReference type="InterPro" id="IPR032466">
    <property type="entry name" value="Metal_Hydrolase"/>
</dbReference>
<dbReference type="Gene3D" id="2.30.40.10">
    <property type="entry name" value="Urease, subunit C, domain 1"/>
    <property type="match status" value="1"/>
</dbReference>
<dbReference type="PANTHER" id="PTHR43135:SF3">
    <property type="entry name" value="ALPHA-D-RIBOSE 1-METHYLPHOSPHONATE 5-TRIPHOSPHATE DIPHOSPHATASE"/>
    <property type="match status" value="1"/>
</dbReference>
<dbReference type="GO" id="GO:0016810">
    <property type="term" value="F:hydrolase activity, acting on carbon-nitrogen (but not peptide) bonds"/>
    <property type="evidence" value="ECO:0007669"/>
    <property type="project" value="InterPro"/>
</dbReference>
<dbReference type="SUPFAM" id="SSF51338">
    <property type="entry name" value="Composite domain of metallo-dependent hydrolases"/>
    <property type="match status" value="2"/>
</dbReference>
<dbReference type="EMBL" id="FUXB01000004">
    <property type="protein sequence ID" value="SJZ66987.1"/>
    <property type="molecule type" value="Genomic_DNA"/>
</dbReference>
<evidence type="ECO:0000313" key="3">
    <source>
        <dbReference type="Proteomes" id="UP000190834"/>
    </source>
</evidence>
<dbReference type="InterPro" id="IPR051781">
    <property type="entry name" value="Metallo-dep_Hydrolase"/>
</dbReference>
<dbReference type="InterPro" id="IPR006680">
    <property type="entry name" value="Amidohydro-rel"/>
</dbReference>
<dbReference type="RefSeq" id="WP_078925388.1">
    <property type="nucleotide sequence ID" value="NZ_FUXB01000004.1"/>
</dbReference>
<dbReference type="GeneID" id="70583030"/>
<dbReference type="PANTHER" id="PTHR43135">
    <property type="entry name" value="ALPHA-D-RIBOSE 1-METHYLPHOSPHONATE 5-TRIPHOSPHATE DIPHOSPHATASE"/>
    <property type="match status" value="1"/>
</dbReference>
<evidence type="ECO:0000259" key="1">
    <source>
        <dbReference type="Pfam" id="PF01979"/>
    </source>
</evidence>
<protein>
    <submittedName>
        <fullName evidence="2">Imidazolonepropionase</fullName>
    </submittedName>
</protein>
<sequence>MNEHSEQTCSCCSDTMSQINERLTLSVQESQAIYQHLSQSLTSTSSLMSETQYWLINAKLFDGETLTIKDNVSLFIDGDKIGQVVVGQDAKVEGYKTLDCQGYTLMPGLIDAHWHSLLCAITKPQAMMEAMTYIHLLAAREANNTLMRGFTTVRDAGGPCFSLKKAIDQQIFNGPRIYPSGAMISQTSGHADFRMASELFECHSLSRIEREGIASIADGNDAVLKSVREQLMQGASQIKLMAGGGVASPHDHLFTNQYTENELKTAVEAAKDWGTYVMVHAYTTHSIQRAIKCGVRCIEHGQLCDEETAQLMAERDVWWSLQPFLADEDANVYHDTNSIHKQRLVSEGTVRAYELAKKYKVKLAWGTDILFTPSNLAKQGKMLSKLTCFFKPLEVLRMATSSNGQLLKLSGHCDPYPGELGVIKENALADLLLVSGNLNNDISFLDDPDKKIAMIIQAGKIKKQIL</sequence>
<dbReference type="InterPro" id="IPR011059">
    <property type="entry name" value="Metal-dep_hydrolase_composite"/>
</dbReference>
<dbReference type="CDD" id="cd01299">
    <property type="entry name" value="Met_dep_hydrolase_A"/>
    <property type="match status" value="1"/>
</dbReference>
<dbReference type="Proteomes" id="UP000190834">
    <property type="component" value="Unassembled WGS sequence"/>
</dbReference>
<organism evidence="2 3">
    <name type="scientific">Vibrio cincinnatiensis DSM 19608</name>
    <dbReference type="NCBI Taxonomy" id="1123491"/>
    <lineage>
        <taxon>Bacteria</taxon>
        <taxon>Pseudomonadati</taxon>
        <taxon>Pseudomonadota</taxon>
        <taxon>Gammaproteobacteria</taxon>
        <taxon>Vibrionales</taxon>
        <taxon>Vibrionaceae</taxon>
        <taxon>Vibrio</taxon>
    </lineage>
</organism>
<dbReference type="Pfam" id="PF01979">
    <property type="entry name" value="Amidohydro_1"/>
    <property type="match status" value="1"/>
</dbReference>
<dbReference type="SUPFAM" id="SSF51556">
    <property type="entry name" value="Metallo-dependent hydrolases"/>
    <property type="match status" value="1"/>
</dbReference>
<dbReference type="STRING" id="1123491.SAMN02745782_01008"/>
<dbReference type="Gene3D" id="3.20.20.140">
    <property type="entry name" value="Metal-dependent hydrolases"/>
    <property type="match status" value="1"/>
</dbReference>
<keyword evidence="3" id="KW-1185">Reference proteome</keyword>